<dbReference type="Proteomes" id="UP000479000">
    <property type="component" value="Unassembled WGS sequence"/>
</dbReference>
<dbReference type="InterPro" id="IPR026983">
    <property type="entry name" value="DHC"/>
</dbReference>
<dbReference type="GO" id="GO:0051959">
    <property type="term" value="F:dynein light intermediate chain binding"/>
    <property type="evidence" value="ECO:0007669"/>
    <property type="project" value="InterPro"/>
</dbReference>
<dbReference type="InterPro" id="IPR042219">
    <property type="entry name" value="AAA_lid_11_sf"/>
</dbReference>
<name>A0A6H5GMH7_9HEMI</name>
<dbReference type="PANTHER" id="PTHR22878:SF63">
    <property type="entry name" value="DYNEIN AXONEMAL HEAVY CHAIN 10"/>
    <property type="match status" value="1"/>
</dbReference>
<dbReference type="AlphaFoldDB" id="A0A6H5GMH7"/>
<evidence type="ECO:0000313" key="3">
    <source>
        <dbReference type="Proteomes" id="UP000479000"/>
    </source>
</evidence>
<dbReference type="Gene3D" id="1.10.8.720">
    <property type="entry name" value="Region D6 of dynein motor"/>
    <property type="match status" value="1"/>
</dbReference>
<dbReference type="GO" id="GO:0030286">
    <property type="term" value="C:dynein complex"/>
    <property type="evidence" value="ECO:0007669"/>
    <property type="project" value="InterPro"/>
</dbReference>
<dbReference type="GO" id="GO:0045505">
    <property type="term" value="F:dynein intermediate chain binding"/>
    <property type="evidence" value="ECO:0007669"/>
    <property type="project" value="InterPro"/>
</dbReference>
<feature type="domain" description="Dynein heavy chain AAA lid" evidence="1">
    <location>
        <begin position="1"/>
        <end position="71"/>
    </location>
</feature>
<dbReference type="InterPro" id="IPR041658">
    <property type="entry name" value="AAA_lid_11"/>
</dbReference>
<accession>A0A6H5GMH7</accession>
<sequence>MYGGRVTDDYDKRLLTTFCSFWFTEDTLDESFTFYKGYPQLRYKNKEEYLEEIAKLPDFDDPFVLGLHPNANITIIVHYDSTFIISTHT</sequence>
<dbReference type="Pfam" id="PF18198">
    <property type="entry name" value="AAA_lid_11"/>
    <property type="match status" value="1"/>
</dbReference>
<evidence type="ECO:0000313" key="2">
    <source>
        <dbReference type="EMBL" id="CAB0004298.1"/>
    </source>
</evidence>
<organism evidence="2 3">
    <name type="scientific">Nesidiocoris tenuis</name>
    <dbReference type="NCBI Taxonomy" id="355587"/>
    <lineage>
        <taxon>Eukaryota</taxon>
        <taxon>Metazoa</taxon>
        <taxon>Ecdysozoa</taxon>
        <taxon>Arthropoda</taxon>
        <taxon>Hexapoda</taxon>
        <taxon>Insecta</taxon>
        <taxon>Pterygota</taxon>
        <taxon>Neoptera</taxon>
        <taxon>Paraneoptera</taxon>
        <taxon>Hemiptera</taxon>
        <taxon>Heteroptera</taxon>
        <taxon>Panheteroptera</taxon>
        <taxon>Cimicomorpha</taxon>
        <taxon>Miridae</taxon>
        <taxon>Dicyphina</taxon>
        <taxon>Nesidiocoris</taxon>
    </lineage>
</organism>
<keyword evidence="3" id="KW-1185">Reference proteome</keyword>
<gene>
    <name evidence="2" type="ORF">NTEN_LOCUS9775</name>
</gene>
<reference evidence="2 3" key="1">
    <citation type="submission" date="2020-02" db="EMBL/GenBank/DDBJ databases">
        <authorList>
            <person name="Ferguson B K."/>
        </authorList>
    </citation>
    <scope>NUCLEOTIDE SEQUENCE [LARGE SCALE GENOMIC DNA]</scope>
</reference>
<proteinExistence type="predicted"/>
<protein>
    <recommendedName>
        <fullName evidence="1">Dynein heavy chain AAA lid domain-containing protein</fullName>
    </recommendedName>
</protein>
<dbReference type="PANTHER" id="PTHR22878">
    <property type="entry name" value="DYNEIN HEAVY CHAIN 6, AXONEMAL-LIKE-RELATED"/>
    <property type="match status" value="1"/>
</dbReference>
<evidence type="ECO:0000259" key="1">
    <source>
        <dbReference type="Pfam" id="PF18198"/>
    </source>
</evidence>
<dbReference type="OrthoDB" id="447173at2759"/>
<dbReference type="EMBL" id="CADCXU010014814">
    <property type="protein sequence ID" value="CAB0004298.1"/>
    <property type="molecule type" value="Genomic_DNA"/>
</dbReference>
<dbReference type="GO" id="GO:0007018">
    <property type="term" value="P:microtubule-based movement"/>
    <property type="evidence" value="ECO:0007669"/>
    <property type="project" value="InterPro"/>
</dbReference>
<feature type="non-terminal residue" evidence="2">
    <location>
        <position position="89"/>
    </location>
</feature>